<dbReference type="PANTHER" id="PTHR11909">
    <property type="entry name" value="CASEIN KINASE-RELATED"/>
    <property type="match status" value="1"/>
</dbReference>
<evidence type="ECO:0000256" key="3">
    <source>
        <dbReference type="ARBA" id="ARBA00022840"/>
    </source>
</evidence>
<dbReference type="GeneID" id="191385"/>
<keyword evidence="8" id="KW-0418">Kinase</keyword>
<feature type="domain" description="Protein kinase" evidence="7">
    <location>
        <begin position="93"/>
        <end position="362"/>
    </location>
</feature>
<dbReference type="PhylomeDB" id="Q23566"/>
<dbReference type="STRING" id="6239.ZK666.8.1"/>
<evidence type="ECO:0000256" key="1">
    <source>
        <dbReference type="ARBA" id="ARBA00012513"/>
    </source>
</evidence>
<accession>Q23566</accession>
<protein>
    <recommendedName>
        <fullName evidence="1">non-specific serine/threonine protein kinase</fullName>
        <ecNumber evidence="1">2.7.11.1</ecNumber>
    </recommendedName>
</protein>
<dbReference type="PROSITE" id="PS00107">
    <property type="entry name" value="PROTEIN_KINASE_ATP"/>
    <property type="match status" value="1"/>
</dbReference>
<dbReference type="EMBL" id="BX284602">
    <property type="protein sequence ID" value="CAA88987.2"/>
    <property type="molecule type" value="Genomic_DNA"/>
</dbReference>
<dbReference type="SUPFAM" id="SSF56112">
    <property type="entry name" value="Protein kinase-like (PK-like)"/>
    <property type="match status" value="1"/>
</dbReference>
<dbReference type="CTD" id="191385"/>
<dbReference type="GO" id="GO:0005524">
    <property type="term" value="F:ATP binding"/>
    <property type="evidence" value="ECO:0007669"/>
    <property type="project" value="UniProtKB-UniRule"/>
</dbReference>
<keyword evidence="9" id="KW-1185">Reference proteome</keyword>
<feature type="compositionally biased region" description="Basic and acidic residues" evidence="6">
    <location>
        <begin position="26"/>
        <end position="56"/>
    </location>
</feature>
<sequence length="391" mass="44692">MMNPKHVEGAEKSAKSAVATEFSAKMSKEESTKESSVSKRTVRKDQIVKPNNEKSARSLKSPTKQFSVVPRLKRPDPTSTPLMPIDEKFRKRWHIEGIIGKGGYGEIYLAIDMKLAEEVAIKAEPLVRKGKIARRMILEQAVLVKLQGKPHVPWIFGSGHTENFNFIVLQLLSANLGDIRRMSPTRKLSKSSVGRIAVQAIAALRDLHDVGYLHRDIKPGNMCFGITSKTRHVLMLLDFGLVRRYKDPDGEWRTHRVKAGFRGTQRYVSTRVHRRLEQTPTDDMVSLLYTLIELLAGELPWRNIENSDAIWKMKDELHHGQIDHFHESSQELIEFSQLVSRLDPMSELPYTTLQASVKKLYLPKKLSDPYDWEENFKDALLEKPRSTEDSS</sequence>
<dbReference type="Bgee" id="WBGene00014048">
    <property type="expression patterns" value="Expressed in material anatomical entity and 2 other cell types or tissues"/>
</dbReference>
<evidence type="ECO:0000256" key="4">
    <source>
        <dbReference type="PROSITE-ProRule" id="PRU10141"/>
    </source>
</evidence>
<evidence type="ECO:0000256" key="2">
    <source>
        <dbReference type="ARBA" id="ARBA00022741"/>
    </source>
</evidence>
<feature type="binding site" evidence="4">
    <location>
        <position position="129"/>
    </location>
    <ligand>
        <name>ATP</name>
        <dbReference type="ChEBI" id="CHEBI:30616"/>
    </ligand>
</feature>
<dbReference type="WormBase" id="ZK666.8">
    <property type="protein sequence ID" value="CE43359"/>
    <property type="gene ID" value="WBGene00014048"/>
</dbReference>
<dbReference type="HOGENOM" id="CLU_019279_2_5_1"/>
<evidence type="ECO:0000313" key="9">
    <source>
        <dbReference type="Proteomes" id="UP000001940"/>
    </source>
</evidence>
<evidence type="ECO:0000256" key="6">
    <source>
        <dbReference type="SAM" id="MobiDB-lite"/>
    </source>
</evidence>
<dbReference type="SMR" id="Q23566"/>
<dbReference type="GO" id="GO:0005737">
    <property type="term" value="C:cytoplasm"/>
    <property type="evidence" value="ECO:0000318"/>
    <property type="project" value="GO_Central"/>
</dbReference>
<organism evidence="8 9">
    <name type="scientific">Caenorhabditis elegans</name>
    <dbReference type="NCBI Taxonomy" id="6239"/>
    <lineage>
        <taxon>Eukaryota</taxon>
        <taxon>Metazoa</taxon>
        <taxon>Ecdysozoa</taxon>
        <taxon>Nematoda</taxon>
        <taxon>Chromadorea</taxon>
        <taxon>Rhabditida</taxon>
        <taxon>Rhabditina</taxon>
        <taxon>Rhabditomorpha</taxon>
        <taxon>Rhabditoidea</taxon>
        <taxon>Rhabditidae</taxon>
        <taxon>Peloderinae</taxon>
        <taxon>Caenorhabditis</taxon>
    </lineage>
</organism>
<dbReference type="InterPro" id="IPR000719">
    <property type="entry name" value="Prot_kinase_dom"/>
</dbReference>
<dbReference type="PROSITE" id="PS50011">
    <property type="entry name" value="PROTEIN_KINASE_DOM"/>
    <property type="match status" value="1"/>
</dbReference>
<dbReference type="eggNOG" id="KOG1164">
    <property type="taxonomic scope" value="Eukaryota"/>
</dbReference>
<dbReference type="PROSITE" id="PS00108">
    <property type="entry name" value="PROTEIN_KINASE_ST"/>
    <property type="match status" value="1"/>
</dbReference>
<dbReference type="UCSC" id="ZK666.8">
    <property type="organism name" value="c. elegans"/>
</dbReference>
<dbReference type="Proteomes" id="UP000001940">
    <property type="component" value="Chromosome II"/>
</dbReference>
<dbReference type="FunFam" id="1.10.510.10:FF:000884">
    <property type="entry name" value="Protein CBG08984"/>
    <property type="match status" value="1"/>
</dbReference>
<dbReference type="Pfam" id="PF00069">
    <property type="entry name" value="Pkinase"/>
    <property type="match status" value="1"/>
</dbReference>
<dbReference type="IntAct" id="Q23566">
    <property type="interactions" value="1"/>
</dbReference>
<dbReference type="Gene3D" id="1.10.510.10">
    <property type="entry name" value="Transferase(Phosphotransferase) domain 1"/>
    <property type="match status" value="1"/>
</dbReference>
<dbReference type="DIP" id="DIP-25122N"/>
<name>Q23566_CAEEL</name>
<dbReference type="AlphaFoldDB" id="Q23566"/>
<keyword evidence="2 4" id="KW-0547">Nucleotide-binding</keyword>
<dbReference type="SMART" id="SM00220">
    <property type="entry name" value="S_TKc"/>
    <property type="match status" value="1"/>
</dbReference>
<proteinExistence type="inferred from homology"/>
<dbReference type="InterPro" id="IPR050235">
    <property type="entry name" value="CK1_Ser-Thr_kinase"/>
</dbReference>
<dbReference type="FunCoup" id="Q23566">
    <property type="interactions" value="193"/>
</dbReference>
<evidence type="ECO:0000313" key="10">
    <source>
        <dbReference type="WormBase" id="ZK666.8"/>
    </source>
</evidence>
<dbReference type="OrthoDB" id="2687620at2759"/>
<comment type="similarity">
    <text evidence="5">Belongs to the protein kinase superfamily.</text>
</comment>
<dbReference type="OMA" id="DIHQIGY"/>
<dbReference type="InterPro" id="IPR017441">
    <property type="entry name" value="Protein_kinase_ATP_BS"/>
</dbReference>
<dbReference type="GO" id="GO:0004674">
    <property type="term" value="F:protein serine/threonine kinase activity"/>
    <property type="evidence" value="ECO:0000318"/>
    <property type="project" value="GO_Central"/>
</dbReference>
<dbReference type="EC" id="2.7.11.1" evidence="1"/>
<dbReference type="GO" id="GO:0005634">
    <property type="term" value="C:nucleus"/>
    <property type="evidence" value="ECO:0000318"/>
    <property type="project" value="GO_Central"/>
</dbReference>
<dbReference type="RefSeq" id="NP_496261.2">
    <property type="nucleotide sequence ID" value="NM_063860.3"/>
</dbReference>
<feature type="compositionally biased region" description="Basic and acidic residues" evidence="6">
    <location>
        <begin position="1"/>
        <end position="14"/>
    </location>
</feature>
<gene>
    <name evidence="8" type="ORF">CELE_ZK666.8</name>
    <name evidence="8 10" type="ORF">ZK666.8</name>
</gene>
<dbReference type="AGR" id="WB:WBGene00014048"/>
<dbReference type="InterPro" id="IPR011009">
    <property type="entry name" value="Kinase-like_dom_sf"/>
</dbReference>
<dbReference type="KEGG" id="cel:CELE_ZK666.8"/>
<keyword evidence="5 8" id="KW-0723">Serine/threonine-protein kinase</keyword>
<keyword evidence="3 4" id="KW-0067">ATP-binding</keyword>
<keyword evidence="8" id="KW-0808">Transferase</keyword>
<dbReference type="InParanoid" id="Q23566"/>
<dbReference type="GO" id="GO:0007165">
    <property type="term" value="P:signal transduction"/>
    <property type="evidence" value="ECO:0000318"/>
    <property type="project" value="GO_Central"/>
</dbReference>
<evidence type="ECO:0000313" key="8">
    <source>
        <dbReference type="EMBL" id="CAA88987.2"/>
    </source>
</evidence>
<feature type="region of interest" description="Disordered" evidence="6">
    <location>
        <begin position="1"/>
        <end position="83"/>
    </location>
</feature>
<reference evidence="8 9" key="1">
    <citation type="journal article" date="1998" name="Science">
        <title>Genome sequence of the nematode C. elegans: a platform for investigating biology.</title>
        <authorList>
            <consortium name="The C. elegans sequencing consortium"/>
            <person name="Sulson J.E."/>
            <person name="Waterston R."/>
        </authorList>
    </citation>
    <scope>NUCLEOTIDE SEQUENCE [LARGE SCALE GENOMIC DNA]</scope>
    <source>
        <strain evidence="8 9">Bristol N2</strain>
    </source>
</reference>
<evidence type="ECO:0000256" key="5">
    <source>
        <dbReference type="RuleBase" id="RU000304"/>
    </source>
</evidence>
<dbReference type="InterPro" id="IPR008271">
    <property type="entry name" value="Ser/Thr_kinase_AS"/>
</dbReference>
<evidence type="ECO:0000259" key="7">
    <source>
        <dbReference type="PROSITE" id="PS50011"/>
    </source>
</evidence>
<dbReference type="PaxDb" id="6239-ZK666.8"/>